<dbReference type="PRINTS" id="PR00364">
    <property type="entry name" value="DISEASERSIST"/>
</dbReference>
<dbReference type="CDD" id="cd15831">
    <property type="entry name" value="BTAD"/>
    <property type="match status" value="1"/>
</dbReference>
<dbReference type="PANTHER" id="PTHR47691:SF3">
    <property type="entry name" value="HTH-TYPE TRANSCRIPTIONAL REGULATOR RV0890C-RELATED"/>
    <property type="match status" value="1"/>
</dbReference>
<evidence type="ECO:0000256" key="1">
    <source>
        <dbReference type="ARBA" id="ARBA00005820"/>
    </source>
</evidence>
<dbReference type="GO" id="GO:0006355">
    <property type="term" value="P:regulation of DNA-templated transcription"/>
    <property type="evidence" value="ECO:0007669"/>
    <property type="project" value="InterPro"/>
</dbReference>
<evidence type="ECO:0000259" key="4">
    <source>
        <dbReference type="SMART" id="SM00862"/>
    </source>
</evidence>
<dbReference type="GO" id="GO:0000160">
    <property type="term" value="P:phosphorelay signal transduction system"/>
    <property type="evidence" value="ECO:0007669"/>
    <property type="project" value="InterPro"/>
</dbReference>
<name>A0A917WKY6_9ACTN</name>
<dbReference type="EMBL" id="BMNA01000009">
    <property type="protein sequence ID" value="GGM11823.1"/>
    <property type="molecule type" value="Genomic_DNA"/>
</dbReference>
<protein>
    <submittedName>
        <fullName evidence="6">SARP family transcriptional regulator</fullName>
    </submittedName>
</protein>
<dbReference type="AlphaFoldDB" id="A0A917WKY6"/>
<dbReference type="InterPro" id="IPR016032">
    <property type="entry name" value="Sig_transdc_resp-reg_C-effctor"/>
</dbReference>
<dbReference type="InterPro" id="IPR001867">
    <property type="entry name" value="OmpR/PhoB-type_DNA-bd"/>
</dbReference>
<dbReference type="SMART" id="SM00862">
    <property type="entry name" value="Trans_reg_C"/>
    <property type="match status" value="1"/>
</dbReference>
<sequence>MEFGVLGPLRVLGPSGPVAVGSPQLRTALAALLVDVGSVVSVDVLVERLWGPDAVGRAAQRLHPLISRLRSAVGPDVVALQAPGYRLAAPPDSVDAVRFADRVAQARRLAEDGDLVAARARLRTGLDLWQGDAYADVPADFAQREAARLGEQRLAAQEFAADLDLRLGNYGELAEVLPDLVRRFPLREGLRASLMLALYRTGRQAEALATYQQGRELLQEELGIDPAPRLRDLHERILRQDADLAPTTPPVEILTGKGPGPGPGTGATASRAAGTRRAATPLLGREHELERLAELLGRSPVVTVLGTGGVGKTRTAQELLARRADADGPWWVDLAPLNDGRLVVGAVAAVLGVSGAADPAALAAAVADRSLLLVLDNCEQVAVDVAELVEELVAGCPGVTVLATSREVLGVTGEVVYPLPPLDPSTAHLLFAERARRSAPDWTPSPADDETVATVCRDLDHLPLAIELAAAQLRTLSVRQLAGMLGDRFELLAGGPRANRRHATMTAAVAWSYDGLPADERHAFEALCLLPGTFDLAAAGAVAGTPRPLSLLRSLVDKSMVVAVDGEPRRYRVLQTLRQYADLHRSPDRTTEAAARLVAWAVELTAGADDGMRGPDSAAWMARLAAENDNIRAALDLATPDVATGLGIATQVFWFWYRTGNVVEGVAVLRRLLDAAGPDTGLPLLIRARVALALMTYLAGDLAAVVENLAVVGDLVGRTAETEVQAFALCTLSYFRAAVGAPDAAELAATALHVARASGTPQRVAEALQSAGLASFRAGDLEQAEQQLRAAVAEADACGYLWCAGSALWFLAKVRIAAGDVTADTAALLLRMTEDCERDADRTSWLVGALTLAYVLFRRGDGDAATRLCGAAAAYGRSLAFVPQAMDPVDLHRYVTEMAAARTPEQDELFTTLAAEPSARAAERIRAELATVRQRGPASGSVPSAAGR</sequence>
<evidence type="ECO:0000256" key="2">
    <source>
        <dbReference type="ARBA" id="ARBA00023125"/>
    </source>
</evidence>
<proteinExistence type="inferred from homology"/>
<dbReference type="Proteomes" id="UP000655208">
    <property type="component" value="Unassembled WGS sequence"/>
</dbReference>
<evidence type="ECO:0000313" key="7">
    <source>
        <dbReference type="Proteomes" id="UP000655208"/>
    </source>
</evidence>
<feature type="compositionally biased region" description="Low complexity" evidence="3">
    <location>
        <begin position="266"/>
        <end position="276"/>
    </location>
</feature>
<evidence type="ECO:0000313" key="6">
    <source>
        <dbReference type="EMBL" id="GGM11823.1"/>
    </source>
</evidence>
<gene>
    <name evidence="6" type="ORF">GCM10011594_34600</name>
</gene>
<dbReference type="PANTHER" id="PTHR47691">
    <property type="entry name" value="REGULATOR-RELATED"/>
    <property type="match status" value="1"/>
</dbReference>
<dbReference type="Gene3D" id="1.10.10.10">
    <property type="entry name" value="Winged helix-like DNA-binding domain superfamily/Winged helix DNA-binding domain"/>
    <property type="match status" value="1"/>
</dbReference>
<organism evidence="6 7">
    <name type="scientific">Nakamurella endophytica</name>
    <dbReference type="NCBI Taxonomy" id="1748367"/>
    <lineage>
        <taxon>Bacteria</taxon>
        <taxon>Bacillati</taxon>
        <taxon>Actinomycetota</taxon>
        <taxon>Actinomycetes</taxon>
        <taxon>Nakamurellales</taxon>
        <taxon>Nakamurellaceae</taxon>
        <taxon>Nakamurella</taxon>
    </lineage>
</organism>
<dbReference type="SMART" id="SM01043">
    <property type="entry name" value="BTAD"/>
    <property type="match status" value="1"/>
</dbReference>
<keyword evidence="7" id="KW-1185">Reference proteome</keyword>
<feature type="domain" description="Bacterial transcriptional activator" evidence="5">
    <location>
        <begin position="94"/>
        <end position="238"/>
    </location>
</feature>
<feature type="region of interest" description="Disordered" evidence="3">
    <location>
        <begin position="247"/>
        <end position="276"/>
    </location>
</feature>
<dbReference type="Gene3D" id="3.40.50.300">
    <property type="entry name" value="P-loop containing nucleotide triphosphate hydrolases"/>
    <property type="match status" value="1"/>
</dbReference>
<dbReference type="InterPro" id="IPR011990">
    <property type="entry name" value="TPR-like_helical_dom_sf"/>
</dbReference>
<keyword evidence="2" id="KW-0238">DNA-binding</keyword>
<dbReference type="RefSeq" id="WP_188943694.1">
    <property type="nucleotide sequence ID" value="NZ_BMNA01000009.1"/>
</dbReference>
<dbReference type="SUPFAM" id="SSF48452">
    <property type="entry name" value="TPR-like"/>
    <property type="match status" value="1"/>
</dbReference>
<evidence type="ECO:0000259" key="5">
    <source>
        <dbReference type="SMART" id="SM01043"/>
    </source>
</evidence>
<dbReference type="SUPFAM" id="SSF46894">
    <property type="entry name" value="C-terminal effector domain of the bipartite response regulators"/>
    <property type="match status" value="1"/>
</dbReference>
<dbReference type="SUPFAM" id="SSF52540">
    <property type="entry name" value="P-loop containing nucleoside triphosphate hydrolases"/>
    <property type="match status" value="1"/>
</dbReference>
<dbReference type="InterPro" id="IPR027417">
    <property type="entry name" value="P-loop_NTPase"/>
</dbReference>
<accession>A0A917WKY6</accession>
<dbReference type="InterPro" id="IPR005158">
    <property type="entry name" value="BTAD"/>
</dbReference>
<feature type="domain" description="OmpR/PhoB-type" evidence="4">
    <location>
        <begin position="15"/>
        <end position="87"/>
    </location>
</feature>
<dbReference type="Gene3D" id="1.25.40.10">
    <property type="entry name" value="Tetratricopeptide repeat domain"/>
    <property type="match status" value="1"/>
</dbReference>
<evidence type="ECO:0000256" key="3">
    <source>
        <dbReference type="SAM" id="MobiDB-lite"/>
    </source>
</evidence>
<comment type="similarity">
    <text evidence="1">Belongs to the AfsR/DnrI/RedD regulatory family.</text>
</comment>
<reference evidence="6" key="1">
    <citation type="journal article" date="2014" name="Int. J. Syst. Evol. Microbiol.">
        <title>Complete genome sequence of Corynebacterium casei LMG S-19264T (=DSM 44701T), isolated from a smear-ripened cheese.</title>
        <authorList>
            <consortium name="US DOE Joint Genome Institute (JGI-PGF)"/>
            <person name="Walter F."/>
            <person name="Albersmeier A."/>
            <person name="Kalinowski J."/>
            <person name="Ruckert C."/>
        </authorList>
    </citation>
    <scope>NUCLEOTIDE SEQUENCE</scope>
    <source>
        <strain evidence="6">CGMCC 4.7308</strain>
    </source>
</reference>
<dbReference type="GO" id="GO:0003677">
    <property type="term" value="F:DNA binding"/>
    <property type="evidence" value="ECO:0007669"/>
    <property type="project" value="UniProtKB-KW"/>
</dbReference>
<reference evidence="6" key="2">
    <citation type="submission" date="2020-09" db="EMBL/GenBank/DDBJ databases">
        <authorList>
            <person name="Sun Q."/>
            <person name="Zhou Y."/>
        </authorList>
    </citation>
    <scope>NUCLEOTIDE SEQUENCE</scope>
    <source>
        <strain evidence="6">CGMCC 4.7308</strain>
    </source>
</reference>
<dbReference type="InterPro" id="IPR036388">
    <property type="entry name" value="WH-like_DNA-bd_sf"/>
</dbReference>
<comment type="caution">
    <text evidence="6">The sequence shown here is derived from an EMBL/GenBank/DDBJ whole genome shotgun (WGS) entry which is preliminary data.</text>
</comment>
<dbReference type="Pfam" id="PF03704">
    <property type="entry name" value="BTAD"/>
    <property type="match status" value="1"/>
</dbReference>